<evidence type="ECO:0000259" key="5">
    <source>
        <dbReference type="PROSITE" id="PS50931"/>
    </source>
</evidence>
<evidence type="ECO:0000256" key="1">
    <source>
        <dbReference type="ARBA" id="ARBA00009437"/>
    </source>
</evidence>
<dbReference type="PRINTS" id="PR00039">
    <property type="entry name" value="HTHLYSR"/>
</dbReference>
<dbReference type="PANTHER" id="PTHR30537:SF74">
    <property type="entry name" value="HTH-TYPE TRANSCRIPTIONAL REGULATOR TRPI"/>
    <property type="match status" value="1"/>
</dbReference>
<dbReference type="SUPFAM" id="SSF46785">
    <property type="entry name" value="Winged helix' DNA-binding domain"/>
    <property type="match status" value="1"/>
</dbReference>
<dbReference type="STRING" id="1123269.NX02_26585"/>
<protein>
    <recommendedName>
        <fullName evidence="5">HTH lysR-type domain-containing protein</fullName>
    </recommendedName>
</protein>
<name>W0AG66_9SPHN</name>
<dbReference type="InterPro" id="IPR036390">
    <property type="entry name" value="WH_DNA-bd_sf"/>
</dbReference>
<dbReference type="KEGG" id="ssan:NX02_26585"/>
<dbReference type="GO" id="GO:0006351">
    <property type="term" value="P:DNA-templated transcription"/>
    <property type="evidence" value="ECO:0007669"/>
    <property type="project" value="TreeGrafter"/>
</dbReference>
<dbReference type="PANTHER" id="PTHR30537">
    <property type="entry name" value="HTH-TYPE TRANSCRIPTIONAL REGULATOR"/>
    <property type="match status" value="1"/>
</dbReference>
<feature type="domain" description="HTH lysR-type" evidence="5">
    <location>
        <begin position="17"/>
        <end position="74"/>
    </location>
</feature>
<dbReference type="Pfam" id="PF03466">
    <property type="entry name" value="LysR_substrate"/>
    <property type="match status" value="1"/>
</dbReference>
<dbReference type="InterPro" id="IPR058163">
    <property type="entry name" value="LysR-type_TF_proteobact-type"/>
</dbReference>
<dbReference type="InterPro" id="IPR036388">
    <property type="entry name" value="WH-like_DNA-bd_sf"/>
</dbReference>
<evidence type="ECO:0000313" key="7">
    <source>
        <dbReference type="Proteomes" id="UP000018851"/>
    </source>
</evidence>
<organism evidence="6 7">
    <name type="scientific">Sphingomonas sanxanigenens DSM 19645 = NX02</name>
    <dbReference type="NCBI Taxonomy" id="1123269"/>
    <lineage>
        <taxon>Bacteria</taxon>
        <taxon>Pseudomonadati</taxon>
        <taxon>Pseudomonadota</taxon>
        <taxon>Alphaproteobacteria</taxon>
        <taxon>Sphingomonadales</taxon>
        <taxon>Sphingomonadaceae</taxon>
        <taxon>Sphingomonas</taxon>
    </lineage>
</organism>
<sequence>MDAIRKLTLYLAMPRLPPLAAVRVFEAAARHENFSRAAEELAMTQAAVSYQMKLLEERLGAPLFVRRGRGMALTDLGRRIAPRITGAFDAMGEAFAIARAESDTVLSITAPRTFATNWLSGRLGEFHIAHPDLAVRLDVSDAMIDLAASEFDVAIRTLPAPPTDLIGHFLMRMPVTPLASPAFVARHALREPVDLLKVPRLSPDDDWWDLWFDSLTDLDTKARVHTGIRFESQVLDGHAAIAGHGIAVLSPPMFQTALETGQLVQPFMQCATYRNGFYLVYAAHKRNLPKVRALRDWLIDAVRRAAGDDPYGVLEPMPAR</sequence>
<keyword evidence="7" id="KW-1185">Reference proteome</keyword>
<dbReference type="EMBL" id="CP006644">
    <property type="protein sequence ID" value="AHE56909.1"/>
    <property type="molecule type" value="Genomic_DNA"/>
</dbReference>
<dbReference type="Proteomes" id="UP000018851">
    <property type="component" value="Chromosome"/>
</dbReference>
<dbReference type="SUPFAM" id="SSF53850">
    <property type="entry name" value="Periplasmic binding protein-like II"/>
    <property type="match status" value="1"/>
</dbReference>
<dbReference type="HOGENOM" id="CLU_039613_37_0_5"/>
<evidence type="ECO:0000256" key="2">
    <source>
        <dbReference type="ARBA" id="ARBA00023015"/>
    </source>
</evidence>
<dbReference type="Gene3D" id="3.40.190.10">
    <property type="entry name" value="Periplasmic binding protein-like II"/>
    <property type="match status" value="2"/>
</dbReference>
<evidence type="ECO:0000313" key="6">
    <source>
        <dbReference type="EMBL" id="AHE56909.1"/>
    </source>
</evidence>
<comment type="similarity">
    <text evidence="1">Belongs to the LysR transcriptional regulatory family.</text>
</comment>
<dbReference type="InterPro" id="IPR005119">
    <property type="entry name" value="LysR_subst-bd"/>
</dbReference>
<evidence type="ECO:0000256" key="3">
    <source>
        <dbReference type="ARBA" id="ARBA00023125"/>
    </source>
</evidence>
<dbReference type="RefSeq" id="WP_053000714.1">
    <property type="nucleotide sequence ID" value="NZ_CP006644.1"/>
</dbReference>
<gene>
    <name evidence="6" type="ORF">NX02_26585</name>
</gene>
<proteinExistence type="inferred from homology"/>
<accession>W0AG66</accession>
<dbReference type="AlphaFoldDB" id="W0AG66"/>
<keyword evidence="4" id="KW-0804">Transcription</keyword>
<dbReference type="Pfam" id="PF00126">
    <property type="entry name" value="HTH_1"/>
    <property type="match status" value="1"/>
</dbReference>
<dbReference type="PATRIC" id="fig|1123269.5.peg.5214"/>
<keyword evidence="2" id="KW-0805">Transcription regulation</keyword>
<dbReference type="InterPro" id="IPR000847">
    <property type="entry name" value="LysR_HTH_N"/>
</dbReference>
<dbReference type="eggNOG" id="COG0583">
    <property type="taxonomic scope" value="Bacteria"/>
</dbReference>
<dbReference type="PROSITE" id="PS50931">
    <property type="entry name" value="HTH_LYSR"/>
    <property type="match status" value="1"/>
</dbReference>
<dbReference type="GO" id="GO:0003700">
    <property type="term" value="F:DNA-binding transcription factor activity"/>
    <property type="evidence" value="ECO:0007669"/>
    <property type="project" value="InterPro"/>
</dbReference>
<evidence type="ECO:0000256" key="4">
    <source>
        <dbReference type="ARBA" id="ARBA00023163"/>
    </source>
</evidence>
<dbReference type="GO" id="GO:0043565">
    <property type="term" value="F:sequence-specific DNA binding"/>
    <property type="evidence" value="ECO:0007669"/>
    <property type="project" value="TreeGrafter"/>
</dbReference>
<dbReference type="CDD" id="cd08432">
    <property type="entry name" value="PBP2_GcdR_TrpI_HvrB_AmpR_like"/>
    <property type="match status" value="1"/>
</dbReference>
<reference evidence="6 7" key="1">
    <citation type="submission" date="2013-07" db="EMBL/GenBank/DDBJ databases">
        <title>Completed genome of Sphingomonas sanxanigenens NX02.</title>
        <authorList>
            <person name="Ma T."/>
            <person name="Huang H."/>
            <person name="Wu M."/>
            <person name="Li X."/>
            <person name="Li G."/>
        </authorList>
    </citation>
    <scope>NUCLEOTIDE SEQUENCE [LARGE SCALE GENOMIC DNA]</scope>
    <source>
        <strain evidence="6 7">NX02</strain>
    </source>
</reference>
<dbReference type="Gene3D" id="1.10.10.10">
    <property type="entry name" value="Winged helix-like DNA-binding domain superfamily/Winged helix DNA-binding domain"/>
    <property type="match status" value="1"/>
</dbReference>
<keyword evidence="3" id="KW-0238">DNA-binding</keyword>